<dbReference type="InterPro" id="IPR017969">
    <property type="entry name" value="Heavy-metal-associated_CS"/>
</dbReference>
<dbReference type="Proteomes" id="UP000234328">
    <property type="component" value="Unassembled WGS sequence"/>
</dbReference>
<name>A0A2N4UGS5_9BURK</name>
<dbReference type="InterPro" id="IPR036163">
    <property type="entry name" value="HMA_dom_sf"/>
</dbReference>
<dbReference type="AlphaFoldDB" id="A0A2N4UGS5"/>
<dbReference type="RefSeq" id="WP_102069657.1">
    <property type="nucleotide sequence ID" value="NZ_PDNV01000005.1"/>
</dbReference>
<reference evidence="3 4" key="1">
    <citation type="submission" date="2017-10" db="EMBL/GenBank/DDBJ databases">
        <title>Two draft genome sequences of Pusillimonas sp. strains isolated from a nitrate- and radionuclide-contaminated groundwater in Russia.</title>
        <authorList>
            <person name="Grouzdev D.S."/>
            <person name="Tourova T.P."/>
            <person name="Goeva M.A."/>
            <person name="Babich T.L."/>
            <person name="Sokolova D.S."/>
            <person name="Abdullin R."/>
            <person name="Poltaraus A.B."/>
            <person name="Toshchakov S.V."/>
            <person name="Nazina T.N."/>
        </authorList>
    </citation>
    <scope>NUCLEOTIDE SEQUENCE [LARGE SCALE GENOMIC DNA]</scope>
    <source>
        <strain evidence="3 4">JR1/69-2-13</strain>
    </source>
</reference>
<organism evidence="3 4">
    <name type="scientific">Pollutimonas nitritireducens</name>
    <dbReference type="NCBI Taxonomy" id="2045209"/>
    <lineage>
        <taxon>Bacteria</taxon>
        <taxon>Pseudomonadati</taxon>
        <taxon>Pseudomonadota</taxon>
        <taxon>Betaproteobacteria</taxon>
        <taxon>Burkholderiales</taxon>
        <taxon>Alcaligenaceae</taxon>
        <taxon>Pollutimonas</taxon>
    </lineage>
</organism>
<accession>A0A2N4UGS5</accession>
<evidence type="ECO:0000313" key="3">
    <source>
        <dbReference type="EMBL" id="PLC54219.1"/>
    </source>
</evidence>
<dbReference type="OrthoDB" id="9813965at2"/>
<keyword evidence="4" id="KW-1185">Reference proteome</keyword>
<dbReference type="Pfam" id="PF00403">
    <property type="entry name" value="HMA"/>
    <property type="match status" value="1"/>
</dbReference>
<evidence type="ECO:0000256" key="1">
    <source>
        <dbReference type="ARBA" id="ARBA00022723"/>
    </source>
</evidence>
<feature type="domain" description="HMA" evidence="2">
    <location>
        <begin position="1"/>
        <end position="63"/>
    </location>
</feature>
<protein>
    <submittedName>
        <fullName evidence="3">Heavy metal transporter</fullName>
    </submittedName>
</protein>
<dbReference type="CDD" id="cd00371">
    <property type="entry name" value="HMA"/>
    <property type="match status" value="1"/>
</dbReference>
<dbReference type="InterPro" id="IPR006121">
    <property type="entry name" value="HMA_dom"/>
</dbReference>
<evidence type="ECO:0000259" key="2">
    <source>
        <dbReference type="PROSITE" id="PS50846"/>
    </source>
</evidence>
<dbReference type="PROSITE" id="PS50846">
    <property type="entry name" value="HMA_2"/>
    <property type="match status" value="1"/>
</dbReference>
<proteinExistence type="predicted"/>
<comment type="caution">
    <text evidence="3">The sequence shown here is derived from an EMBL/GenBank/DDBJ whole genome shotgun (WGS) entry which is preliminary data.</text>
</comment>
<sequence>MLDFEVNDMTCGHCVAAITKAVQAASPGAVVNIDLSRHRVQVDGASDPDAIIAAIRDAGYSPSHQS</sequence>
<dbReference type="GO" id="GO:0046872">
    <property type="term" value="F:metal ion binding"/>
    <property type="evidence" value="ECO:0007669"/>
    <property type="project" value="UniProtKB-KW"/>
</dbReference>
<evidence type="ECO:0000313" key="4">
    <source>
        <dbReference type="Proteomes" id="UP000234328"/>
    </source>
</evidence>
<dbReference type="PROSITE" id="PS01047">
    <property type="entry name" value="HMA_1"/>
    <property type="match status" value="1"/>
</dbReference>
<keyword evidence="1" id="KW-0479">Metal-binding</keyword>
<gene>
    <name evidence="3" type="ORF">CR155_08860</name>
</gene>
<dbReference type="EMBL" id="PDNV01000005">
    <property type="protein sequence ID" value="PLC54219.1"/>
    <property type="molecule type" value="Genomic_DNA"/>
</dbReference>
<dbReference type="Gene3D" id="3.30.70.100">
    <property type="match status" value="1"/>
</dbReference>
<dbReference type="SUPFAM" id="SSF55008">
    <property type="entry name" value="HMA, heavy metal-associated domain"/>
    <property type="match status" value="1"/>
</dbReference>